<evidence type="ECO:0000313" key="3">
    <source>
        <dbReference type="Proteomes" id="UP000193411"/>
    </source>
</evidence>
<dbReference type="EMBL" id="MCFL01000034">
    <property type="protein sequence ID" value="ORZ33699.1"/>
    <property type="molecule type" value="Genomic_DNA"/>
</dbReference>
<organism evidence="2 3">
    <name type="scientific">Catenaria anguillulae PL171</name>
    <dbReference type="NCBI Taxonomy" id="765915"/>
    <lineage>
        <taxon>Eukaryota</taxon>
        <taxon>Fungi</taxon>
        <taxon>Fungi incertae sedis</taxon>
        <taxon>Blastocladiomycota</taxon>
        <taxon>Blastocladiomycetes</taxon>
        <taxon>Blastocladiales</taxon>
        <taxon>Catenariaceae</taxon>
        <taxon>Catenaria</taxon>
    </lineage>
</organism>
<dbReference type="Proteomes" id="UP000193411">
    <property type="component" value="Unassembled WGS sequence"/>
</dbReference>
<reference evidence="2 3" key="1">
    <citation type="submission" date="2016-07" db="EMBL/GenBank/DDBJ databases">
        <title>Pervasive Adenine N6-methylation of Active Genes in Fungi.</title>
        <authorList>
            <consortium name="DOE Joint Genome Institute"/>
            <person name="Mondo S.J."/>
            <person name="Dannebaum R.O."/>
            <person name="Kuo R.C."/>
            <person name="Labutti K."/>
            <person name="Haridas S."/>
            <person name="Kuo A."/>
            <person name="Salamov A."/>
            <person name="Ahrendt S.R."/>
            <person name="Lipzen A."/>
            <person name="Sullivan W."/>
            <person name="Andreopoulos W.B."/>
            <person name="Clum A."/>
            <person name="Lindquist E."/>
            <person name="Daum C."/>
            <person name="Ramamoorthy G.K."/>
            <person name="Gryganskyi A."/>
            <person name="Culley D."/>
            <person name="Magnuson J.K."/>
            <person name="James T.Y."/>
            <person name="O'Malley M.A."/>
            <person name="Stajich J.E."/>
            <person name="Spatafora J.W."/>
            <person name="Visel A."/>
            <person name="Grigoriev I.V."/>
        </authorList>
    </citation>
    <scope>NUCLEOTIDE SEQUENCE [LARGE SCALE GENOMIC DNA]</scope>
    <source>
        <strain evidence="2 3">PL171</strain>
    </source>
</reference>
<name>A0A1Y2HGN2_9FUNG</name>
<evidence type="ECO:0000256" key="1">
    <source>
        <dbReference type="SAM" id="MobiDB-lite"/>
    </source>
</evidence>
<dbReference type="AlphaFoldDB" id="A0A1Y2HGN2"/>
<feature type="region of interest" description="Disordered" evidence="1">
    <location>
        <begin position="142"/>
        <end position="162"/>
    </location>
</feature>
<sequence length="162" mass="18606">MAANDDEAATGEVGNGVVTFASEGHNADGPQRMMTRRRVWTLWTRVTPRRRRPRQAQWRARMTTMRMGAPTVLVQQWARTYLRLCFAACAPFATHWPSGSERARLLSRWRRGPWLEPLQVEWQQKTRQMGTRRLLADHAAVSSWPPPALESGPTKPFSRQQA</sequence>
<accession>A0A1Y2HGN2</accession>
<comment type="caution">
    <text evidence="2">The sequence shown here is derived from an EMBL/GenBank/DDBJ whole genome shotgun (WGS) entry which is preliminary data.</text>
</comment>
<protein>
    <submittedName>
        <fullName evidence="2">Uncharacterized protein</fullName>
    </submittedName>
</protein>
<evidence type="ECO:0000313" key="2">
    <source>
        <dbReference type="EMBL" id="ORZ33699.1"/>
    </source>
</evidence>
<proteinExistence type="predicted"/>
<gene>
    <name evidence="2" type="ORF">BCR44DRAFT_1195691</name>
</gene>
<keyword evidence="3" id="KW-1185">Reference proteome</keyword>